<evidence type="ECO:0000313" key="3">
    <source>
        <dbReference type="EMBL" id="QCK85803.1"/>
    </source>
</evidence>
<feature type="transmembrane region" description="Helical" evidence="1">
    <location>
        <begin position="37"/>
        <end position="59"/>
    </location>
</feature>
<keyword evidence="4" id="KW-1185">Reference proteome</keyword>
<gene>
    <name evidence="3" type="ORF">E8L99_08525</name>
</gene>
<dbReference type="GO" id="GO:0006355">
    <property type="term" value="P:regulation of DNA-templated transcription"/>
    <property type="evidence" value="ECO:0007669"/>
    <property type="project" value="TreeGrafter"/>
</dbReference>
<dbReference type="PANTHER" id="PTHR43130:SF3">
    <property type="entry name" value="HTH-TYPE TRANSCRIPTIONAL REGULATOR RV1931C"/>
    <property type="match status" value="1"/>
</dbReference>
<dbReference type="AlphaFoldDB" id="A0A4D7QIX7"/>
<keyword evidence="1" id="KW-0472">Membrane</keyword>
<evidence type="ECO:0000313" key="4">
    <source>
        <dbReference type="Proteomes" id="UP000298588"/>
    </source>
</evidence>
<evidence type="ECO:0000256" key="1">
    <source>
        <dbReference type="SAM" id="Phobius"/>
    </source>
</evidence>
<proteinExistence type="predicted"/>
<dbReference type="CDD" id="cd03139">
    <property type="entry name" value="GATase1_PfpI_2"/>
    <property type="match status" value="1"/>
</dbReference>
<dbReference type="Proteomes" id="UP000298588">
    <property type="component" value="Chromosome"/>
</dbReference>
<reference evidence="3 4" key="1">
    <citation type="submission" date="2019-04" db="EMBL/GenBank/DDBJ databases">
        <title>Phreatobacter aquaticus sp. nov.</title>
        <authorList>
            <person name="Choi A."/>
            <person name="Baek K."/>
        </authorList>
    </citation>
    <scope>NUCLEOTIDE SEQUENCE [LARGE SCALE GENOMIC DNA]</scope>
    <source>
        <strain evidence="3 4">NMCR1094</strain>
    </source>
</reference>
<organism evidence="3 4">
    <name type="scientific">Phreatobacter aquaticus</name>
    <dbReference type="NCBI Taxonomy" id="2570229"/>
    <lineage>
        <taxon>Bacteria</taxon>
        <taxon>Pseudomonadati</taxon>
        <taxon>Pseudomonadota</taxon>
        <taxon>Alphaproteobacteria</taxon>
        <taxon>Hyphomicrobiales</taxon>
        <taxon>Phreatobacteraceae</taxon>
        <taxon>Phreatobacter</taxon>
    </lineage>
</organism>
<accession>A0A4D7QIX7</accession>
<dbReference type="Gene3D" id="3.40.50.880">
    <property type="match status" value="1"/>
</dbReference>
<dbReference type="SUPFAM" id="SSF52317">
    <property type="entry name" value="Class I glutamine amidotransferase-like"/>
    <property type="match status" value="1"/>
</dbReference>
<evidence type="ECO:0000259" key="2">
    <source>
        <dbReference type="Pfam" id="PF01965"/>
    </source>
</evidence>
<feature type="domain" description="DJ-1/PfpI" evidence="2">
    <location>
        <begin position="13"/>
        <end position="130"/>
    </location>
</feature>
<keyword evidence="1" id="KW-1133">Transmembrane helix</keyword>
<name>A0A4D7QIX7_9HYPH</name>
<dbReference type="Pfam" id="PF01965">
    <property type="entry name" value="DJ-1_PfpI"/>
    <property type="match status" value="1"/>
</dbReference>
<dbReference type="EMBL" id="CP039865">
    <property type="protein sequence ID" value="QCK85803.1"/>
    <property type="molecule type" value="Genomic_DNA"/>
</dbReference>
<dbReference type="PANTHER" id="PTHR43130">
    <property type="entry name" value="ARAC-FAMILY TRANSCRIPTIONAL REGULATOR"/>
    <property type="match status" value="1"/>
</dbReference>
<dbReference type="InterPro" id="IPR029062">
    <property type="entry name" value="Class_I_gatase-like"/>
</dbReference>
<protein>
    <submittedName>
        <fullName evidence="3">DJ-1/PfpI family protein</fullName>
    </submittedName>
</protein>
<dbReference type="InterPro" id="IPR002818">
    <property type="entry name" value="DJ-1/PfpI"/>
</dbReference>
<dbReference type="RefSeq" id="WP_137099136.1">
    <property type="nucleotide sequence ID" value="NZ_CP039865.1"/>
</dbReference>
<dbReference type="KEGG" id="paqt:E8L99_08525"/>
<dbReference type="InterPro" id="IPR052158">
    <property type="entry name" value="INH-QAR"/>
</dbReference>
<feature type="transmembrane region" description="Helical" evidence="1">
    <location>
        <begin position="103"/>
        <end position="121"/>
    </location>
</feature>
<keyword evidence="1" id="KW-0812">Transmembrane</keyword>
<dbReference type="OrthoDB" id="186587at2"/>
<sequence length="215" mass="22006">MYRERTSPALIGVVVYEGVEPIDIGGTMGVVSMARRVLPAIEAVTIAASAGLVALAGGLTMVASHGFASAPDCDVHIITGGPGWRDQVGDPAMLSFIRSRRPGTIASVCTGALILGAAGVLDGHSATTRRHAVGTEPIAPLDLLTGLATDLSPVAAAIVEDRGLVTGGGVSLAIDATLYLIGRIYGPEARDDVAKVIEYDRAYAANRAALGHVLR</sequence>